<gene>
    <name evidence="2" type="ORF">SAMN05443667_1065</name>
</gene>
<sequence length="181" mass="21368">MENSALEKLRYPIGKFIAPVLYTKDYLSEKIFEIESFPANLKEETLHLIDKQLDTPYREDGWTIRQVIHHCTDSHMNCYIRIKWALTEDNPIIKSYLEERWSDLNDNLTMPIAPTIATLEGLHFRLAYIMKGLTEIELNKTFIHPEHNTIVSIKEQIGTYAWHGNHHLAHITELKKKRNWN</sequence>
<evidence type="ECO:0000313" key="3">
    <source>
        <dbReference type="Proteomes" id="UP000198951"/>
    </source>
</evidence>
<reference evidence="3" key="1">
    <citation type="submission" date="2016-10" db="EMBL/GenBank/DDBJ databases">
        <authorList>
            <person name="Varghese N."/>
            <person name="Submissions S."/>
        </authorList>
    </citation>
    <scope>NUCLEOTIDE SEQUENCE [LARGE SCALE GENOMIC DNA]</scope>
    <source>
        <strain evidence="3">DSM 22376</strain>
    </source>
</reference>
<proteinExistence type="predicted"/>
<accession>A0A1H4CF62</accession>
<protein>
    <submittedName>
        <fullName evidence="2">DinB superfamily protein</fullName>
    </submittedName>
</protein>
<dbReference type="STRING" id="150146.SAMN05443667_1065"/>
<dbReference type="OrthoDB" id="9796039at2"/>
<dbReference type="Pfam" id="PF12867">
    <property type="entry name" value="DinB_2"/>
    <property type="match status" value="1"/>
</dbReference>
<evidence type="ECO:0000259" key="1">
    <source>
        <dbReference type="Pfam" id="PF12867"/>
    </source>
</evidence>
<organism evidence="2 3">
    <name type="scientific">Flavobacterium gillisiae</name>
    <dbReference type="NCBI Taxonomy" id="150146"/>
    <lineage>
        <taxon>Bacteria</taxon>
        <taxon>Pseudomonadati</taxon>
        <taxon>Bacteroidota</taxon>
        <taxon>Flavobacteriia</taxon>
        <taxon>Flavobacteriales</taxon>
        <taxon>Flavobacteriaceae</taxon>
        <taxon>Flavobacterium</taxon>
    </lineage>
</organism>
<feature type="domain" description="DinB-like" evidence="1">
    <location>
        <begin position="49"/>
        <end position="171"/>
    </location>
</feature>
<dbReference type="InterPro" id="IPR034660">
    <property type="entry name" value="DinB/YfiT-like"/>
</dbReference>
<dbReference type="Proteomes" id="UP000198951">
    <property type="component" value="Unassembled WGS sequence"/>
</dbReference>
<dbReference type="AlphaFoldDB" id="A0A1H4CF62"/>
<keyword evidence="3" id="KW-1185">Reference proteome</keyword>
<dbReference type="InterPro" id="IPR024775">
    <property type="entry name" value="DinB-like"/>
</dbReference>
<dbReference type="NCBIfam" id="NF009807">
    <property type="entry name" value="PRK13291.1"/>
    <property type="match status" value="1"/>
</dbReference>
<dbReference type="SUPFAM" id="SSF109854">
    <property type="entry name" value="DinB/YfiT-like putative metalloenzymes"/>
    <property type="match status" value="1"/>
</dbReference>
<evidence type="ECO:0000313" key="2">
    <source>
        <dbReference type="EMBL" id="SEA58949.1"/>
    </source>
</evidence>
<name>A0A1H4CF62_9FLAO</name>
<dbReference type="Gene3D" id="1.20.120.450">
    <property type="entry name" value="dinb family like domain"/>
    <property type="match status" value="1"/>
</dbReference>
<dbReference type="EMBL" id="FNRD01000006">
    <property type="protein sequence ID" value="SEA58949.1"/>
    <property type="molecule type" value="Genomic_DNA"/>
</dbReference>
<dbReference type="RefSeq" id="WP_091088595.1">
    <property type="nucleotide sequence ID" value="NZ_FNRD01000006.1"/>
</dbReference>